<dbReference type="OrthoDB" id="9812708at2"/>
<reference evidence="2 3" key="1">
    <citation type="submission" date="2017-12" db="EMBL/GenBank/DDBJ databases">
        <title>Chromulinavorax destructans is a abundant pathogen of dominant heterotrophic picoflagllates.</title>
        <authorList>
            <person name="Deeg C.M."/>
            <person name="Zimmer M."/>
            <person name="Suttle C.A."/>
        </authorList>
    </citation>
    <scope>NUCLEOTIDE SEQUENCE [LARGE SCALE GENOMIC DNA]</scope>
    <source>
        <strain evidence="2 3">SeV1</strain>
    </source>
</reference>
<gene>
    <name evidence="2" type="ORF">C0J27_00260</name>
</gene>
<dbReference type="SUPFAM" id="SSF48403">
    <property type="entry name" value="Ankyrin repeat"/>
    <property type="match status" value="1"/>
</dbReference>
<feature type="repeat" description="ANK" evidence="1">
    <location>
        <begin position="120"/>
        <end position="157"/>
    </location>
</feature>
<keyword evidence="1" id="KW-0040">ANK repeat</keyword>
<dbReference type="PROSITE" id="PS50088">
    <property type="entry name" value="ANK_REPEAT"/>
    <property type="match status" value="1"/>
</dbReference>
<organism evidence="2 3">
    <name type="scientific">Candidatus Chromulinivorax destructor</name>
    <dbReference type="NCBI Taxonomy" id="2066483"/>
    <lineage>
        <taxon>Bacteria</taxon>
        <taxon>Candidatus Babelota</taxon>
        <taxon>Candidatus Babeliae</taxon>
        <taxon>Candidatus Babeliales</taxon>
        <taxon>Candidatus Chromulinivoraceae</taxon>
        <taxon>Candidatus Chromulinivorax</taxon>
    </lineage>
</organism>
<keyword evidence="3" id="KW-1185">Reference proteome</keyword>
<dbReference type="EMBL" id="CP025544">
    <property type="protein sequence ID" value="AXK60183.1"/>
    <property type="molecule type" value="Genomic_DNA"/>
</dbReference>
<dbReference type="InterPro" id="IPR036770">
    <property type="entry name" value="Ankyrin_rpt-contain_sf"/>
</dbReference>
<name>A0A345ZA66_9BACT</name>
<dbReference type="InterPro" id="IPR002110">
    <property type="entry name" value="Ankyrin_rpt"/>
</dbReference>
<proteinExistence type="predicted"/>
<sequence>MFAMQQVILAGPILSKIREASYYDFDEKCSVFSAHEKLTHDSTDSECYSEDMFDFISLTSSEQDEVTDTMSTSSEISIEDELYMSSVFEELVQAIKKENVTCVKKIVVHNPQVIHIQDDFGLTALHHAFNLEDGYELNASIIKLLIDHGADTTKEDIEGITPENLVESYKNKIKRDCTATDEDFQIISQVYQSMSPDSPQLRKRF</sequence>
<dbReference type="Gene3D" id="1.25.40.20">
    <property type="entry name" value="Ankyrin repeat-containing domain"/>
    <property type="match status" value="1"/>
</dbReference>
<evidence type="ECO:0000313" key="3">
    <source>
        <dbReference type="Proteomes" id="UP000254834"/>
    </source>
</evidence>
<protein>
    <submittedName>
        <fullName evidence="2">Uncharacterized protein</fullName>
    </submittedName>
</protein>
<dbReference type="Proteomes" id="UP000254834">
    <property type="component" value="Chromosome"/>
</dbReference>
<dbReference type="KEGG" id="cdes:C0J27_00260"/>
<dbReference type="AlphaFoldDB" id="A0A345ZA66"/>
<evidence type="ECO:0000313" key="2">
    <source>
        <dbReference type="EMBL" id="AXK60183.1"/>
    </source>
</evidence>
<evidence type="ECO:0000256" key="1">
    <source>
        <dbReference type="PROSITE-ProRule" id="PRU00023"/>
    </source>
</evidence>
<accession>A0A345ZA66</accession>